<sequence>MIREEAAKERRRKCGQDDKEEEEEEEDEEEDGDEYDDDEEDTETKDKDSDEGSDDDDQGFDSTVLHESDDDDEDFQQYDIYENHDQQLHQGYKYQRADGSQYEYHDQRTTAETAPFLETLGLDNTKYLHEHPLFHSSDFTFNNTLHDSNSVNDSNSHITDNFTQDGTQQLSFIRHTIKDATSSMMEPATATEPALSFHFMPSTTDIATLTPVRTFGSDIIHEPGTSLSTIPERLTTYWEQLKQVPSSASPSPSPSTSTSSSSSTSIYYSCPSISDQ</sequence>
<reference evidence="2" key="1">
    <citation type="journal article" date="2020" name="Fungal Divers.">
        <title>Resolving the Mortierellaceae phylogeny through synthesis of multi-gene phylogenetics and phylogenomics.</title>
        <authorList>
            <person name="Vandepol N."/>
            <person name="Liber J."/>
            <person name="Desiro A."/>
            <person name="Na H."/>
            <person name="Kennedy M."/>
            <person name="Barry K."/>
            <person name="Grigoriev I.V."/>
            <person name="Miller A.N."/>
            <person name="O'Donnell K."/>
            <person name="Stajich J.E."/>
            <person name="Bonito G."/>
        </authorList>
    </citation>
    <scope>NUCLEOTIDE SEQUENCE</scope>
    <source>
        <strain evidence="2">KOD948</strain>
    </source>
</reference>
<organism evidence="2 3">
    <name type="scientific">Mortierella polycephala</name>
    <dbReference type="NCBI Taxonomy" id="41804"/>
    <lineage>
        <taxon>Eukaryota</taxon>
        <taxon>Fungi</taxon>
        <taxon>Fungi incertae sedis</taxon>
        <taxon>Mucoromycota</taxon>
        <taxon>Mortierellomycotina</taxon>
        <taxon>Mortierellomycetes</taxon>
        <taxon>Mortierellales</taxon>
        <taxon>Mortierellaceae</taxon>
        <taxon>Mortierella</taxon>
    </lineage>
</organism>
<dbReference type="AlphaFoldDB" id="A0A9P6QCR9"/>
<comment type="caution">
    <text evidence="2">The sequence shown here is derived from an EMBL/GenBank/DDBJ whole genome shotgun (WGS) entry which is preliminary data.</text>
</comment>
<evidence type="ECO:0000313" key="3">
    <source>
        <dbReference type="Proteomes" id="UP000726737"/>
    </source>
</evidence>
<feature type="compositionally biased region" description="Acidic residues" evidence="1">
    <location>
        <begin position="18"/>
        <end position="43"/>
    </location>
</feature>
<dbReference type="EMBL" id="JAAAJA010000040">
    <property type="protein sequence ID" value="KAG0264975.1"/>
    <property type="molecule type" value="Genomic_DNA"/>
</dbReference>
<evidence type="ECO:0000313" key="2">
    <source>
        <dbReference type="EMBL" id="KAG0264975.1"/>
    </source>
</evidence>
<keyword evidence="3" id="KW-1185">Reference proteome</keyword>
<gene>
    <name evidence="2" type="ORF">BG011_005731</name>
</gene>
<feature type="region of interest" description="Disordered" evidence="1">
    <location>
        <begin position="242"/>
        <end position="276"/>
    </location>
</feature>
<name>A0A9P6QCR9_9FUNG</name>
<accession>A0A9P6QCR9</accession>
<feature type="region of interest" description="Disordered" evidence="1">
    <location>
        <begin position="1"/>
        <end position="70"/>
    </location>
</feature>
<dbReference type="Proteomes" id="UP000726737">
    <property type="component" value="Unassembled WGS sequence"/>
</dbReference>
<proteinExistence type="predicted"/>
<protein>
    <submittedName>
        <fullName evidence="2">Uncharacterized protein</fullName>
    </submittedName>
</protein>
<feature type="compositionally biased region" description="Low complexity" evidence="1">
    <location>
        <begin position="245"/>
        <end position="276"/>
    </location>
</feature>
<evidence type="ECO:0000256" key="1">
    <source>
        <dbReference type="SAM" id="MobiDB-lite"/>
    </source>
</evidence>